<dbReference type="NCBIfam" id="TIGR01356">
    <property type="entry name" value="aroA"/>
    <property type="match status" value="1"/>
</dbReference>
<feature type="binding site" evidence="8">
    <location>
        <position position="407"/>
    </location>
    <ligand>
        <name>phosphoenolpyruvate</name>
        <dbReference type="ChEBI" id="CHEBI:58702"/>
    </ligand>
</feature>
<dbReference type="RefSeq" id="WP_145873072.1">
    <property type="nucleotide sequence ID" value="NZ_CP046904.1"/>
</dbReference>
<dbReference type="Proteomes" id="UP000437862">
    <property type="component" value="Chromosome"/>
</dbReference>
<dbReference type="CDD" id="cd01556">
    <property type="entry name" value="EPSP_synthase"/>
    <property type="match status" value="1"/>
</dbReference>
<feature type="active site" description="Proton acceptor" evidence="8">
    <location>
        <position position="334"/>
    </location>
</feature>
<comment type="function">
    <text evidence="8">Catalyzes the transfer of the enolpyruvyl moiety of phosphoenolpyruvate (PEP) to the 5-hydroxyl of shikimate-3-phosphate (S3P) to produce enolpyruvyl shikimate-3-phosphate and inorganic phosphate.</text>
</comment>
<dbReference type="SUPFAM" id="SSF55205">
    <property type="entry name" value="EPT/RTPC-like"/>
    <property type="match status" value="1"/>
</dbReference>
<dbReference type="InterPro" id="IPR036968">
    <property type="entry name" value="Enolpyruvate_Tfrase_sf"/>
</dbReference>
<evidence type="ECO:0000313" key="13">
    <source>
        <dbReference type="Proteomes" id="UP000437862"/>
    </source>
</evidence>
<accession>A0A562Q4L1</accession>
<evidence type="ECO:0000256" key="4">
    <source>
        <dbReference type="ARBA" id="ARBA00022605"/>
    </source>
</evidence>
<dbReference type="Proteomes" id="UP000315112">
    <property type="component" value="Unassembled WGS sequence"/>
</dbReference>
<dbReference type="PROSITE" id="PS00885">
    <property type="entry name" value="EPSP_SYNTHASE_2"/>
    <property type="match status" value="1"/>
</dbReference>
<evidence type="ECO:0000259" key="9">
    <source>
        <dbReference type="Pfam" id="PF00275"/>
    </source>
</evidence>
<dbReference type="EMBL" id="CP046904">
    <property type="protein sequence ID" value="QGZ41686.1"/>
    <property type="molecule type" value="Genomic_DNA"/>
</dbReference>
<comment type="similarity">
    <text evidence="2 8">Belongs to the EPSP synthase family.</text>
</comment>
<keyword evidence="13" id="KW-1185">Reference proteome</keyword>
<feature type="binding site" evidence="8">
    <location>
        <position position="365"/>
    </location>
    <ligand>
        <name>phosphoenolpyruvate</name>
        <dbReference type="ChEBI" id="CHEBI:58702"/>
    </ligand>
</feature>
<proteinExistence type="inferred from homology"/>
<reference evidence="11" key="2">
    <citation type="submission" date="2019-07" db="EMBL/GenBank/DDBJ databases">
        <authorList>
            <person name="Whitman W."/>
            <person name="Huntemann M."/>
            <person name="Clum A."/>
            <person name="Pillay M."/>
            <person name="Palaniappan K."/>
            <person name="Varghese N."/>
            <person name="Mikhailova N."/>
            <person name="Stamatis D."/>
            <person name="Reddy T."/>
            <person name="Daum C."/>
            <person name="Shapiro N."/>
            <person name="Ivanova N."/>
            <person name="Kyrpides N."/>
            <person name="Woyke T."/>
        </authorList>
    </citation>
    <scope>NUCLEOTIDE SEQUENCE</scope>
    <source>
        <strain evidence="11">CGMCC 1.10685</strain>
    </source>
</reference>
<dbReference type="EC" id="2.5.1.19" evidence="8"/>
<dbReference type="InterPro" id="IPR001986">
    <property type="entry name" value="Enolpyruvate_Tfrase_dom"/>
</dbReference>
<reference evidence="10 13" key="3">
    <citation type="submission" date="2019-12" db="EMBL/GenBank/DDBJ databases">
        <title>Draft Genome Sequences of Six Type Strains of the Genus Massilia.</title>
        <authorList>
            <person name="Miess H."/>
            <person name="Frediansyah A."/>
            <person name="Goeker M."/>
            <person name="Gross H."/>
        </authorList>
    </citation>
    <scope>NUCLEOTIDE SEQUENCE [LARGE SCALE GENOMIC DNA]</scope>
    <source>
        <strain evidence="10 13">DSM 26639</strain>
    </source>
</reference>
<evidence type="ECO:0000256" key="2">
    <source>
        <dbReference type="ARBA" id="ARBA00009948"/>
    </source>
</evidence>
<feature type="domain" description="Enolpyruvate transferase" evidence="9">
    <location>
        <begin position="20"/>
        <end position="444"/>
    </location>
</feature>
<feature type="binding site" evidence="8">
    <location>
        <position position="113"/>
    </location>
    <ligand>
        <name>phosphoenolpyruvate</name>
        <dbReference type="ChEBI" id="CHEBI:58702"/>
    </ligand>
</feature>
<comment type="caution">
    <text evidence="8">Lacks conserved residue(s) required for the propagation of feature annotation.</text>
</comment>
<dbReference type="EMBL" id="VLKW01000001">
    <property type="protein sequence ID" value="TWI51681.1"/>
    <property type="molecule type" value="Genomic_DNA"/>
</dbReference>
<dbReference type="PIRSF" id="PIRSF000505">
    <property type="entry name" value="EPSPS"/>
    <property type="match status" value="1"/>
</dbReference>
<dbReference type="Pfam" id="PF00275">
    <property type="entry name" value="EPSP_synthase"/>
    <property type="match status" value="1"/>
</dbReference>
<dbReference type="InterPro" id="IPR023193">
    <property type="entry name" value="EPSP_synthase_CS"/>
</dbReference>
<dbReference type="GO" id="GO:0005737">
    <property type="term" value="C:cytoplasm"/>
    <property type="evidence" value="ECO:0007669"/>
    <property type="project" value="UniProtKB-SubCell"/>
</dbReference>
<feature type="binding site" evidence="8">
    <location>
        <position position="189"/>
    </location>
    <ligand>
        <name>3-phosphoshikimate</name>
        <dbReference type="ChEBI" id="CHEBI:145989"/>
    </ligand>
</feature>
<evidence type="ECO:0000256" key="1">
    <source>
        <dbReference type="ARBA" id="ARBA00004811"/>
    </source>
</evidence>
<keyword evidence="6 8" id="KW-0057">Aromatic amino acid biosynthesis</keyword>
<dbReference type="PROSITE" id="PS00104">
    <property type="entry name" value="EPSP_SYNTHASE_1"/>
    <property type="match status" value="1"/>
</dbReference>
<feature type="binding site" evidence="8">
    <location>
        <position position="187"/>
    </location>
    <ligand>
        <name>3-phosphoshikimate</name>
        <dbReference type="ChEBI" id="CHEBI:145989"/>
    </ligand>
</feature>
<dbReference type="PANTHER" id="PTHR21090">
    <property type="entry name" value="AROM/DEHYDROQUINATE SYNTHASE"/>
    <property type="match status" value="1"/>
</dbReference>
<name>A0A562Q4L1_9BURK</name>
<dbReference type="HAMAP" id="MF_00210">
    <property type="entry name" value="EPSP_synth"/>
    <property type="match status" value="1"/>
</dbReference>
<feature type="binding site" evidence="8">
    <location>
        <position position="33"/>
    </location>
    <ligand>
        <name>3-phosphoshikimate</name>
        <dbReference type="ChEBI" id="CHEBI:145989"/>
    </ligand>
</feature>
<comment type="catalytic activity">
    <reaction evidence="7">
        <text>3-phosphoshikimate + phosphoenolpyruvate = 5-O-(1-carboxyvinyl)-3-phosphoshikimate + phosphate</text>
        <dbReference type="Rhea" id="RHEA:21256"/>
        <dbReference type="ChEBI" id="CHEBI:43474"/>
        <dbReference type="ChEBI" id="CHEBI:57701"/>
        <dbReference type="ChEBI" id="CHEBI:58702"/>
        <dbReference type="ChEBI" id="CHEBI:145989"/>
        <dbReference type="EC" id="2.5.1.19"/>
    </reaction>
    <physiologicalReaction direction="left-to-right" evidence="7">
        <dbReference type="Rhea" id="RHEA:21257"/>
    </physiologicalReaction>
</comment>
<comment type="subcellular location">
    <subcellularLocation>
        <location evidence="8">Cytoplasm</location>
    </subcellularLocation>
</comment>
<evidence type="ECO:0000313" key="12">
    <source>
        <dbReference type="Proteomes" id="UP000315112"/>
    </source>
</evidence>
<dbReference type="GO" id="GO:0003866">
    <property type="term" value="F:3-phosphoshikimate 1-carboxyvinyltransferase activity"/>
    <property type="evidence" value="ECO:0007669"/>
    <property type="project" value="UniProtKB-UniRule"/>
</dbReference>
<dbReference type="Gene3D" id="3.65.10.10">
    <property type="entry name" value="Enolpyruvate transferase domain"/>
    <property type="match status" value="2"/>
</dbReference>
<feature type="binding site" evidence="8">
    <location>
        <position position="437"/>
    </location>
    <ligand>
        <name>phosphoenolpyruvate</name>
        <dbReference type="ChEBI" id="CHEBI:58702"/>
    </ligand>
</feature>
<dbReference type="OrthoDB" id="9809920at2"/>
<sequence>MAEPNHSPSIHPPFIDLKPVMHVEGVVRLPGSKSISNRILLLAALAEGETKIVDLLDSDDTQVMLGALRALGVEWTEEPTTAVNGTARTIHRVQGANGSFPNRQADLFMGNAGTAIRPLTAALAVIGGDYKVSGVARMHERPIGDLVDALNAVGANIEYTGNAGYPPLHIRTGQFNTNRLSVRGNVSSQFLTALLMVAPLMAHTHAVTIAVEGELISKPYIEITLNLMRRFGVTVEQDEWQSFTIPSGQRYQSPGNIHVEGDASSASYFMAAGAIAGGPVRVEGVGRDSIQGDVRFVHALEQMGAHITMGDNWIEAKSHGPLKAIDADFNHIPDAAMTIAIAALYAEGTSTLRNIASWRVKETDRIAAMATELRKLGATVEEGPDYLKVTPPKVLQAATIDTYDDHRMAMCFSLASLDGAARRGTEVRINDPKCVAKTFPDYFAAFAGIAHEAKY</sequence>
<organism evidence="11 12">
    <name type="scientific">Pseudoduganella flava</name>
    <dbReference type="NCBI Taxonomy" id="871742"/>
    <lineage>
        <taxon>Bacteria</taxon>
        <taxon>Pseudomonadati</taxon>
        <taxon>Pseudomonadota</taxon>
        <taxon>Betaproteobacteria</taxon>
        <taxon>Burkholderiales</taxon>
        <taxon>Oxalobacteraceae</taxon>
        <taxon>Telluria group</taxon>
        <taxon>Pseudoduganella</taxon>
    </lineage>
</organism>
<feature type="binding site" evidence="8">
    <location>
        <position position="361"/>
    </location>
    <ligand>
        <name>3-phosphoshikimate</name>
        <dbReference type="ChEBI" id="CHEBI:145989"/>
    </ligand>
</feature>
<gene>
    <name evidence="8 10" type="primary">aroA</name>
    <name evidence="10" type="ORF">GO485_23270</name>
    <name evidence="11" type="ORF">IP92_00669</name>
</gene>
<dbReference type="FunFam" id="3.65.10.10:FF:000003">
    <property type="entry name" value="3-phosphoshikimate 1-carboxyvinyltransferase"/>
    <property type="match status" value="1"/>
</dbReference>
<feature type="binding site" evidence="8">
    <location>
        <position position="141"/>
    </location>
    <ligand>
        <name>phosphoenolpyruvate</name>
        <dbReference type="ChEBI" id="CHEBI:58702"/>
    </ligand>
</feature>
<protein>
    <recommendedName>
        <fullName evidence="8">3-phosphoshikimate 1-carboxyvinyltransferase</fullName>
        <ecNumber evidence="8">2.5.1.19</ecNumber>
    </recommendedName>
    <alternativeName>
        <fullName evidence="8">5-enolpyruvylshikimate-3-phosphate synthase</fullName>
        <shortName evidence="8">EPSP synthase</shortName>
        <shortName evidence="8">EPSPS</shortName>
    </alternativeName>
</protein>
<reference evidence="11 12" key="1">
    <citation type="journal article" date="2015" name="Stand. Genomic Sci.">
        <title>Genomic Encyclopedia of Bacterial and Archaeal Type Strains, Phase III: the genomes of soil and plant-associated and newly described type strains.</title>
        <authorList>
            <person name="Whitman W.B."/>
            <person name="Woyke T."/>
            <person name="Klenk H.P."/>
            <person name="Zhou Y."/>
            <person name="Lilburn T.G."/>
            <person name="Beck B.J."/>
            <person name="De Vos P."/>
            <person name="Vandamme P."/>
            <person name="Eisen J.A."/>
            <person name="Garrity G."/>
            <person name="Hugenholtz P."/>
            <person name="Kyrpides N.C."/>
        </authorList>
    </citation>
    <scope>NUCLEOTIDE SEQUENCE [LARGE SCALE GENOMIC DNA]</scope>
    <source>
        <strain evidence="11 12">CGMCC 1.10685</strain>
    </source>
</reference>
<dbReference type="UniPathway" id="UPA00053">
    <property type="reaction ID" value="UER00089"/>
</dbReference>
<comment type="pathway">
    <text evidence="1 8">Metabolic intermediate biosynthesis; chorismate biosynthesis; chorismate from D-erythrose 4-phosphate and phosphoenolpyruvate: step 6/7.</text>
</comment>
<evidence type="ECO:0000256" key="8">
    <source>
        <dbReference type="HAMAP-Rule" id="MF_00210"/>
    </source>
</evidence>
<dbReference type="InterPro" id="IPR006264">
    <property type="entry name" value="EPSP_synthase"/>
</dbReference>
<keyword evidence="5 8" id="KW-0808">Transferase</keyword>
<feature type="binding site" evidence="8">
    <location>
        <position position="34"/>
    </location>
    <ligand>
        <name>3-phosphoshikimate</name>
        <dbReference type="ChEBI" id="CHEBI:145989"/>
    </ligand>
</feature>
<feature type="binding site" evidence="8">
    <location>
        <position position="33"/>
    </location>
    <ligand>
        <name>phosphoenolpyruvate</name>
        <dbReference type="ChEBI" id="CHEBI:58702"/>
    </ligand>
</feature>
<feature type="binding site" evidence="8">
    <location>
        <position position="38"/>
    </location>
    <ligand>
        <name>3-phosphoshikimate</name>
        <dbReference type="ChEBI" id="CHEBI:145989"/>
    </ligand>
</feature>
<evidence type="ECO:0000256" key="3">
    <source>
        <dbReference type="ARBA" id="ARBA00022490"/>
    </source>
</evidence>
<evidence type="ECO:0000256" key="6">
    <source>
        <dbReference type="ARBA" id="ARBA00023141"/>
    </source>
</evidence>
<evidence type="ECO:0000256" key="7">
    <source>
        <dbReference type="ARBA" id="ARBA00044633"/>
    </source>
</evidence>
<dbReference type="GO" id="GO:0009073">
    <property type="term" value="P:aromatic amino acid family biosynthetic process"/>
    <property type="evidence" value="ECO:0007669"/>
    <property type="project" value="UniProtKB-KW"/>
</dbReference>
<evidence type="ECO:0000256" key="5">
    <source>
        <dbReference type="ARBA" id="ARBA00022679"/>
    </source>
</evidence>
<dbReference type="GO" id="GO:0008652">
    <property type="term" value="P:amino acid biosynthetic process"/>
    <property type="evidence" value="ECO:0007669"/>
    <property type="project" value="UniProtKB-KW"/>
</dbReference>
<dbReference type="AlphaFoldDB" id="A0A562Q4L1"/>
<evidence type="ECO:0000313" key="11">
    <source>
        <dbReference type="EMBL" id="TWI51681.1"/>
    </source>
</evidence>
<feature type="binding site" evidence="8">
    <location>
        <position position="334"/>
    </location>
    <ligand>
        <name>3-phosphoshikimate</name>
        <dbReference type="ChEBI" id="CHEBI:145989"/>
    </ligand>
</feature>
<feature type="binding site" evidence="8">
    <location>
        <position position="217"/>
    </location>
    <ligand>
        <name>3-phosphoshikimate</name>
        <dbReference type="ChEBI" id="CHEBI:145989"/>
    </ligand>
</feature>
<keyword evidence="3 8" id="KW-0963">Cytoplasm</keyword>
<dbReference type="PANTHER" id="PTHR21090:SF5">
    <property type="entry name" value="PENTAFUNCTIONAL AROM POLYPEPTIDE"/>
    <property type="match status" value="1"/>
</dbReference>
<feature type="binding site" evidence="8">
    <location>
        <position position="188"/>
    </location>
    <ligand>
        <name>3-phosphoshikimate</name>
        <dbReference type="ChEBI" id="CHEBI:145989"/>
    </ligand>
</feature>
<keyword evidence="4 8" id="KW-0028">Amino-acid biosynthesis</keyword>
<dbReference type="InterPro" id="IPR013792">
    <property type="entry name" value="RNA3'P_cycl/enolpyr_Trfase_a/b"/>
</dbReference>
<dbReference type="GO" id="GO:0009423">
    <property type="term" value="P:chorismate biosynthetic process"/>
    <property type="evidence" value="ECO:0007669"/>
    <property type="project" value="UniProtKB-UniRule"/>
</dbReference>
<evidence type="ECO:0000313" key="10">
    <source>
        <dbReference type="EMBL" id="QGZ41686.1"/>
    </source>
</evidence>
<feature type="binding site" evidence="8">
    <location>
        <position position="189"/>
    </location>
    <ligand>
        <name>phosphoenolpyruvate</name>
        <dbReference type="ChEBI" id="CHEBI:58702"/>
    </ligand>
</feature>
<comment type="subunit">
    <text evidence="8">Monomer.</text>
</comment>
<dbReference type="FunFam" id="3.65.10.10:FF:000005">
    <property type="entry name" value="3-phosphoshikimate 1-carboxyvinyltransferase"/>
    <property type="match status" value="1"/>
</dbReference>